<dbReference type="Proteomes" id="UP001431776">
    <property type="component" value="Unassembled WGS sequence"/>
</dbReference>
<dbReference type="SUPFAM" id="SSF53901">
    <property type="entry name" value="Thiolase-like"/>
    <property type="match status" value="2"/>
</dbReference>
<accession>A0AAW6TVE8</accession>
<gene>
    <name evidence="5" type="ORF">QJ522_06105</name>
</gene>
<protein>
    <submittedName>
        <fullName evidence="5">Beta-ketoacyl-[acyl-carrier-protein] synthase family protein</fullName>
        <ecNumber evidence="5">2.3.1.-</ecNumber>
    </submittedName>
</protein>
<evidence type="ECO:0000256" key="1">
    <source>
        <dbReference type="ARBA" id="ARBA00008467"/>
    </source>
</evidence>
<dbReference type="Gene3D" id="3.40.47.10">
    <property type="match status" value="1"/>
</dbReference>
<organism evidence="5 6">
    <name type="scientific">Anaerobaca lacustris</name>
    <dbReference type="NCBI Taxonomy" id="3044600"/>
    <lineage>
        <taxon>Bacteria</taxon>
        <taxon>Pseudomonadati</taxon>
        <taxon>Planctomycetota</taxon>
        <taxon>Phycisphaerae</taxon>
        <taxon>Sedimentisphaerales</taxon>
        <taxon>Anaerobacaceae</taxon>
        <taxon>Anaerobaca</taxon>
    </lineage>
</organism>
<dbReference type="Pfam" id="PF02801">
    <property type="entry name" value="Ketoacyl-synt_C"/>
    <property type="match status" value="1"/>
</dbReference>
<dbReference type="InterPro" id="IPR020841">
    <property type="entry name" value="PKS_Beta-ketoAc_synthase_dom"/>
</dbReference>
<keyword evidence="2 3" id="KW-0808">Transferase</keyword>
<dbReference type="InterPro" id="IPR018201">
    <property type="entry name" value="Ketoacyl_synth_AS"/>
</dbReference>
<dbReference type="GO" id="GO:0004315">
    <property type="term" value="F:3-oxoacyl-[acyl-carrier-protein] synthase activity"/>
    <property type="evidence" value="ECO:0007669"/>
    <property type="project" value="InterPro"/>
</dbReference>
<evidence type="ECO:0000256" key="3">
    <source>
        <dbReference type="RuleBase" id="RU003694"/>
    </source>
</evidence>
<dbReference type="AlphaFoldDB" id="A0AAW6TVE8"/>
<dbReference type="InterPro" id="IPR000794">
    <property type="entry name" value="Beta-ketoacyl_synthase"/>
</dbReference>
<evidence type="ECO:0000256" key="2">
    <source>
        <dbReference type="ARBA" id="ARBA00022679"/>
    </source>
</evidence>
<dbReference type="GO" id="GO:0005829">
    <property type="term" value="C:cytosol"/>
    <property type="evidence" value="ECO:0007669"/>
    <property type="project" value="TreeGrafter"/>
</dbReference>
<dbReference type="InterPro" id="IPR016039">
    <property type="entry name" value="Thiolase-like"/>
</dbReference>
<sequence>MPQHRVVITGLGAVSPLGTGVRQMWEGLLEGRTGVRHSPALSAVSGLRTTVAASAPEVDATGIDRKKRRYMSPMSVYATIAAREALQMASLTAEQVQGPRTGVCFGSTTGSSQETESFFQTMLRTGSVASLKSTHFFKIMNSSCAANLAQALGICGRLLAPSAACATGTIAIGLAAEAIAAGKQEIMIAGGADELHPLTVAVFDTFEASSRAYNDRPDLTPRPFDKDRDGIVCGEGAGAVVLEALEHAQARQAEILGEIRGFAINSAPNDIANPDVDSMVQCMTAAMDESGLPKASVDYINAHATGTVQGDEAEAQAIESVFGRETPVSSLKGHMGHTMAACGALESIATLLMMRQGVLVPTRNLQEPDATCRRLNLPKAVERRPMSVAMVNSFALGGVNSAMVISGRFDSDR</sequence>
<dbReference type="EMBL" id="JASCXX010000005">
    <property type="protein sequence ID" value="MDI6448610.1"/>
    <property type="molecule type" value="Genomic_DNA"/>
</dbReference>
<dbReference type="Pfam" id="PF00109">
    <property type="entry name" value="ketoacyl-synt"/>
    <property type="match status" value="1"/>
</dbReference>
<evidence type="ECO:0000259" key="4">
    <source>
        <dbReference type="PROSITE" id="PS52004"/>
    </source>
</evidence>
<dbReference type="RefSeq" id="WP_349244021.1">
    <property type="nucleotide sequence ID" value="NZ_JASCXX010000005.1"/>
</dbReference>
<dbReference type="InterPro" id="IPR014031">
    <property type="entry name" value="Ketoacyl_synth_C"/>
</dbReference>
<dbReference type="PANTHER" id="PTHR11712">
    <property type="entry name" value="POLYKETIDE SYNTHASE-RELATED"/>
    <property type="match status" value="1"/>
</dbReference>
<keyword evidence="6" id="KW-1185">Reference proteome</keyword>
<dbReference type="PANTHER" id="PTHR11712:SF336">
    <property type="entry name" value="3-OXOACYL-[ACYL-CARRIER-PROTEIN] SYNTHASE, MITOCHONDRIAL"/>
    <property type="match status" value="1"/>
</dbReference>
<dbReference type="GO" id="GO:0006633">
    <property type="term" value="P:fatty acid biosynthetic process"/>
    <property type="evidence" value="ECO:0007669"/>
    <property type="project" value="InterPro"/>
</dbReference>
<dbReference type="PROSITE" id="PS00606">
    <property type="entry name" value="KS3_1"/>
    <property type="match status" value="1"/>
</dbReference>
<keyword evidence="5" id="KW-0012">Acyltransferase</keyword>
<feature type="domain" description="Ketosynthase family 3 (KS3)" evidence="4">
    <location>
        <begin position="3"/>
        <end position="407"/>
    </location>
</feature>
<evidence type="ECO:0000313" key="6">
    <source>
        <dbReference type="Proteomes" id="UP001431776"/>
    </source>
</evidence>
<comment type="similarity">
    <text evidence="1 3">Belongs to the thiolase-like superfamily. Beta-ketoacyl-ACP synthases family.</text>
</comment>
<dbReference type="EC" id="2.3.1.-" evidence="5"/>
<name>A0AAW6TVE8_9BACT</name>
<proteinExistence type="inferred from homology"/>
<dbReference type="PROSITE" id="PS52004">
    <property type="entry name" value="KS3_2"/>
    <property type="match status" value="1"/>
</dbReference>
<comment type="caution">
    <text evidence="5">The sequence shown here is derived from an EMBL/GenBank/DDBJ whole genome shotgun (WGS) entry which is preliminary data.</text>
</comment>
<dbReference type="SMART" id="SM00825">
    <property type="entry name" value="PKS_KS"/>
    <property type="match status" value="1"/>
</dbReference>
<dbReference type="CDD" id="cd00834">
    <property type="entry name" value="KAS_I_II"/>
    <property type="match status" value="1"/>
</dbReference>
<reference evidence="5" key="1">
    <citation type="submission" date="2023-05" db="EMBL/GenBank/DDBJ databases">
        <title>Anaerotaeda fermentans gen. nov., sp. nov., a novel anaerobic planctomycete of the new family within the order Sedimentisphaerales isolated from Taman Peninsula, Russia.</title>
        <authorList>
            <person name="Khomyakova M.A."/>
            <person name="Merkel A.Y."/>
            <person name="Slobodkin A.I."/>
        </authorList>
    </citation>
    <scope>NUCLEOTIDE SEQUENCE</scope>
    <source>
        <strain evidence="5">M17dextr</strain>
    </source>
</reference>
<dbReference type="InterPro" id="IPR014030">
    <property type="entry name" value="Ketoacyl_synth_N"/>
</dbReference>
<evidence type="ECO:0000313" key="5">
    <source>
        <dbReference type="EMBL" id="MDI6448610.1"/>
    </source>
</evidence>